<name>A0ABV7U464_9RHOB</name>
<proteinExistence type="predicted"/>
<organism evidence="2 3">
    <name type="scientific">Paracoccus angustae</name>
    <dbReference type="NCBI Taxonomy" id="1671480"/>
    <lineage>
        <taxon>Bacteria</taxon>
        <taxon>Pseudomonadati</taxon>
        <taxon>Pseudomonadota</taxon>
        <taxon>Alphaproteobacteria</taxon>
        <taxon>Rhodobacterales</taxon>
        <taxon>Paracoccaceae</taxon>
        <taxon>Paracoccus</taxon>
    </lineage>
</organism>
<dbReference type="InterPro" id="IPR006429">
    <property type="entry name" value="Phage_lambda_portal"/>
</dbReference>
<accession>A0ABV7U464</accession>
<comment type="caution">
    <text evidence="2">The sequence shown here is derived from an EMBL/GenBank/DDBJ whole genome shotgun (WGS) entry which is preliminary data.</text>
</comment>
<gene>
    <name evidence="2" type="ORF">ACFOM8_10465</name>
</gene>
<evidence type="ECO:0000256" key="1">
    <source>
        <dbReference type="SAM" id="MobiDB-lite"/>
    </source>
</evidence>
<dbReference type="Proteomes" id="UP001595539">
    <property type="component" value="Unassembled WGS sequence"/>
</dbReference>
<keyword evidence="3" id="KW-1185">Reference proteome</keyword>
<sequence length="429" mass="46224">MTLLDLHGNPLRRAETTPAPRRRSLDAATGGRRAVGMGVSQGAPAETASASIVRQRARYAALNNPWIGNAVGNMTAALVGSGLRPAPLHDDKTVRRSLTRAFDAWASDADWHGQSDFWGLQALISRHLVVDGEALIILRDTDEGLRLQVLPPEHLDESKTIIGAGGSVIVSGVEYDATGRRVAYHILPERPAASWEQYAPAVRVDAADVLHVLHPIGAGQTRGLSWLAPIILTASELDQLTDALLVGAKTAAMFAGFIVNTADPSGVDDMDAADLSLEPGAIRILPGGADIRFTSPQQAAQGIEHAKLNLRAMAAGLGIPEHLLTGDLSGANYSSLRAGLLPFRARMEQVQYHTLVPQLLRPIWRRWLAIEVAAGRQDAVIEADWIAPRPQQVDPVKDAEATEKHLAMGLTVNFHPEVTQVFHRELTHL</sequence>
<reference evidence="3" key="1">
    <citation type="journal article" date="2019" name="Int. J. Syst. Evol. Microbiol.">
        <title>The Global Catalogue of Microorganisms (GCM) 10K type strain sequencing project: providing services to taxonomists for standard genome sequencing and annotation.</title>
        <authorList>
            <consortium name="The Broad Institute Genomics Platform"/>
            <consortium name="The Broad Institute Genome Sequencing Center for Infectious Disease"/>
            <person name="Wu L."/>
            <person name="Ma J."/>
        </authorList>
    </citation>
    <scope>NUCLEOTIDE SEQUENCE [LARGE SCALE GENOMIC DNA]</scope>
    <source>
        <strain evidence="3">KCTC 42473</strain>
    </source>
</reference>
<dbReference type="NCBIfam" id="TIGR01539">
    <property type="entry name" value="portal_lambda"/>
    <property type="match status" value="1"/>
</dbReference>
<dbReference type="EMBL" id="JBHRXY010000006">
    <property type="protein sequence ID" value="MFC3629866.1"/>
    <property type="molecule type" value="Genomic_DNA"/>
</dbReference>
<dbReference type="RefSeq" id="WP_377761297.1">
    <property type="nucleotide sequence ID" value="NZ_JBHRXY010000006.1"/>
</dbReference>
<evidence type="ECO:0000313" key="2">
    <source>
        <dbReference type="EMBL" id="MFC3629866.1"/>
    </source>
</evidence>
<feature type="region of interest" description="Disordered" evidence="1">
    <location>
        <begin position="1"/>
        <end position="47"/>
    </location>
</feature>
<evidence type="ECO:0000313" key="3">
    <source>
        <dbReference type="Proteomes" id="UP001595539"/>
    </source>
</evidence>
<dbReference type="Pfam" id="PF05136">
    <property type="entry name" value="Phage_portal_2"/>
    <property type="match status" value="1"/>
</dbReference>
<protein>
    <submittedName>
        <fullName evidence="2">Phage portal protein</fullName>
    </submittedName>
</protein>